<protein>
    <recommendedName>
        <fullName evidence="5">Thiamine diphosphokinase</fullName>
        <ecNumber evidence="5">2.7.6.2</ecNumber>
    </recommendedName>
</protein>
<evidence type="ECO:0000256" key="4">
    <source>
        <dbReference type="ARBA" id="ARBA00022840"/>
    </source>
</evidence>
<proteinExistence type="predicted"/>
<dbReference type="InterPro" id="IPR053149">
    <property type="entry name" value="TPK"/>
</dbReference>
<dbReference type="GO" id="GO:0006772">
    <property type="term" value="P:thiamine metabolic process"/>
    <property type="evidence" value="ECO:0007669"/>
    <property type="project" value="UniProtKB-UniRule"/>
</dbReference>
<dbReference type="SUPFAM" id="SSF63999">
    <property type="entry name" value="Thiamin pyrophosphokinase, catalytic domain"/>
    <property type="match status" value="1"/>
</dbReference>
<dbReference type="SMART" id="SM00983">
    <property type="entry name" value="TPK_B1_binding"/>
    <property type="match status" value="1"/>
</dbReference>
<organism evidence="7 8">
    <name type="scientific">Fusibacillus kribbianus</name>
    <dbReference type="NCBI Taxonomy" id="3044208"/>
    <lineage>
        <taxon>Bacteria</taxon>
        <taxon>Bacillati</taxon>
        <taxon>Bacillota</taxon>
        <taxon>Clostridia</taxon>
        <taxon>Lachnospirales</taxon>
        <taxon>Lachnospiraceae</taxon>
        <taxon>Fusibacillus</taxon>
    </lineage>
</organism>
<keyword evidence="3" id="KW-0418">Kinase</keyword>
<accession>A0AAP4BB30</accession>
<dbReference type="EMBL" id="JASGBQ010000011">
    <property type="protein sequence ID" value="MDI9242370.1"/>
    <property type="molecule type" value="Genomic_DNA"/>
</dbReference>
<dbReference type="Proteomes" id="UP001300383">
    <property type="component" value="Unassembled WGS sequence"/>
</dbReference>
<dbReference type="InterPro" id="IPR036371">
    <property type="entry name" value="TPK_B1-bd_sf"/>
</dbReference>
<dbReference type="NCBIfam" id="TIGR01378">
    <property type="entry name" value="thi_PPkinase"/>
    <property type="match status" value="1"/>
</dbReference>
<evidence type="ECO:0000313" key="7">
    <source>
        <dbReference type="EMBL" id="MDI9242370.1"/>
    </source>
</evidence>
<dbReference type="InterPro" id="IPR036759">
    <property type="entry name" value="TPK_catalytic_sf"/>
</dbReference>
<keyword evidence="1 7" id="KW-0808">Transferase</keyword>
<evidence type="ECO:0000256" key="2">
    <source>
        <dbReference type="ARBA" id="ARBA00022741"/>
    </source>
</evidence>
<dbReference type="GO" id="GO:0004788">
    <property type="term" value="F:thiamine diphosphokinase activity"/>
    <property type="evidence" value="ECO:0007669"/>
    <property type="project" value="UniProtKB-UniRule"/>
</dbReference>
<evidence type="ECO:0000313" key="8">
    <source>
        <dbReference type="Proteomes" id="UP001300383"/>
    </source>
</evidence>
<dbReference type="Pfam" id="PF04265">
    <property type="entry name" value="TPK_B1_binding"/>
    <property type="match status" value="1"/>
</dbReference>
<dbReference type="Pfam" id="PF04263">
    <property type="entry name" value="TPK_catalytic"/>
    <property type="match status" value="1"/>
</dbReference>
<dbReference type="InterPro" id="IPR006282">
    <property type="entry name" value="Thi_PPkinase"/>
</dbReference>
<keyword evidence="2" id="KW-0547">Nucleotide-binding</keyword>
<dbReference type="GO" id="GO:0016301">
    <property type="term" value="F:kinase activity"/>
    <property type="evidence" value="ECO:0007669"/>
    <property type="project" value="UniProtKB-KW"/>
</dbReference>
<dbReference type="GO" id="GO:0009229">
    <property type="term" value="P:thiamine diphosphate biosynthetic process"/>
    <property type="evidence" value="ECO:0007669"/>
    <property type="project" value="InterPro"/>
</dbReference>
<gene>
    <name evidence="7" type="ORF">QJ036_07780</name>
</gene>
<dbReference type="Gene3D" id="3.40.50.10240">
    <property type="entry name" value="Thiamin pyrophosphokinase, catalytic domain"/>
    <property type="match status" value="1"/>
</dbReference>
<feature type="domain" description="Thiamin pyrophosphokinase thiamin-binding" evidence="6">
    <location>
        <begin position="150"/>
        <end position="209"/>
    </location>
</feature>
<dbReference type="GO" id="GO:0005524">
    <property type="term" value="F:ATP binding"/>
    <property type="evidence" value="ECO:0007669"/>
    <property type="project" value="UniProtKB-KW"/>
</dbReference>
<dbReference type="SUPFAM" id="SSF63862">
    <property type="entry name" value="Thiamin pyrophosphokinase, substrate-binding domain"/>
    <property type="match status" value="1"/>
</dbReference>
<sequence length="215" mass="23724">MKVLIVTGGDVDKASAAGFLKGWGPDFVIAVDGGLLAAEELTLFPDCIVGDFDTIEPKRLAPYRERGVHFETHKPEKDYTDTELALFYGLSLEGVTEITILGGLGRRFDHALANLQILLHGLKKGVFCRMVDAYNCIYLLERPKTLKRSETWGKYISLIPFTEKVSGVTLEGFKYPLLEAVLVQGNSLGISNELTEETGTIRIREGIAVCVESRD</sequence>
<dbReference type="CDD" id="cd07995">
    <property type="entry name" value="TPK"/>
    <property type="match status" value="1"/>
</dbReference>
<dbReference type="AlphaFoldDB" id="A0AAP4BB30"/>
<reference evidence="7 8" key="1">
    <citation type="submission" date="2023-05" db="EMBL/GenBank/DDBJ databases">
        <title>[ruminococcus] sp. nov., isolated from a pig farm feces dump.</title>
        <authorList>
            <person name="Chang Y.-H."/>
        </authorList>
    </citation>
    <scope>NUCLEOTIDE SEQUENCE [LARGE SCALE GENOMIC DNA]</scope>
    <source>
        <strain evidence="7 8">YH-rum2234</strain>
    </source>
</reference>
<keyword evidence="8" id="KW-1185">Reference proteome</keyword>
<evidence type="ECO:0000256" key="1">
    <source>
        <dbReference type="ARBA" id="ARBA00022679"/>
    </source>
</evidence>
<name>A0AAP4BB30_9FIRM</name>
<dbReference type="EC" id="2.7.6.2" evidence="5"/>
<dbReference type="InterPro" id="IPR007371">
    <property type="entry name" value="TPK_catalytic"/>
</dbReference>
<dbReference type="GO" id="GO:0030975">
    <property type="term" value="F:thiamine binding"/>
    <property type="evidence" value="ECO:0007669"/>
    <property type="project" value="InterPro"/>
</dbReference>
<dbReference type="InterPro" id="IPR007373">
    <property type="entry name" value="Thiamin_PyroPKinase_B1-bd"/>
</dbReference>
<dbReference type="PANTHER" id="PTHR41299:SF1">
    <property type="entry name" value="THIAMINE PYROPHOSPHOKINASE"/>
    <property type="match status" value="1"/>
</dbReference>
<comment type="caution">
    <text evidence="7">The sequence shown here is derived from an EMBL/GenBank/DDBJ whole genome shotgun (WGS) entry which is preliminary data.</text>
</comment>
<keyword evidence="4" id="KW-0067">ATP-binding</keyword>
<evidence type="ECO:0000256" key="5">
    <source>
        <dbReference type="NCBIfam" id="TIGR01378"/>
    </source>
</evidence>
<dbReference type="PANTHER" id="PTHR41299">
    <property type="entry name" value="THIAMINE PYROPHOSPHOKINASE"/>
    <property type="match status" value="1"/>
</dbReference>
<evidence type="ECO:0000256" key="3">
    <source>
        <dbReference type="ARBA" id="ARBA00022777"/>
    </source>
</evidence>
<dbReference type="RefSeq" id="WP_283230818.1">
    <property type="nucleotide sequence ID" value="NZ_JASGBQ010000011.1"/>
</dbReference>
<evidence type="ECO:0000259" key="6">
    <source>
        <dbReference type="SMART" id="SM00983"/>
    </source>
</evidence>